<dbReference type="GO" id="GO:0012505">
    <property type="term" value="C:endomembrane system"/>
    <property type="evidence" value="ECO:0007669"/>
    <property type="project" value="TreeGrafter"/>
</dbReference>
<dbReference type="PANTHER" id="PTHR21347">
    <property type="entry name" value="CLEFT LIP AND PALATE ASSOCIATED TRANSMEMBRANE PROTEIN-RELATED"/>
    <property type="match status" value="1"/>
</dbReference>
<sequence>MTLITYVAESPVLRHFEAPDVQLVWRQPGLTYASADDAVTASVTVSVPPRVGQANGSLYAHTCLVADGGVCDPRQPGYDPQRVVYHRTLLTRWQPQRKERTKRRLMGGSADAAAKAPTAGAVAGAAAEAAPEVVAPAGSRDATVPVPASSVEPWVAYWWPHLTLHTVLIDEVNARLPPPVHPLIRPTAQRTHFMPVLVDNDFWLLQDQLQPINASTTALNLTLEFYPVSLSKYMLYQQFAQSFRMQQDMMGIEAEEIDRMKRLFVDTNPYLLGVTLLVSLLHSLLEFLAFRADVAFWRAKKDLAGISVRGMLLNLFCQTVIFLYLLDNETSWMILASQGAGLLVECWKMTRVVTATRQPTFPWVRWTHRQRPSRRVAQTMVYDAQAFRWLMYGVLPLLAGYMVYSAYSLTHTSWYGFCLSSAVTFIYAAGFLSMVPQLLINRALQSTSHMPGRTLAYKALSTFIDDLFAWVTKMPLLHRIATLRDDVIFLIWLYQRWIYPEDPRRANEYGQTGVDDDDDDDDDGGDNDNGDGEAKKDQ</sequence>
<feature type="transmembrane region" description="Helical" evidence="7">
    <location>
        <begin position="302"/>
        <end position="325"/>
    </location>
</feature>
<evidence type="ECO:0000313" key="9">
    <source>
        <dbReference type="Proteomes" id="UP000274922"/>
    </source>
</evidence>
<dbReference type="Pfam" id="PF05602">
    <property type="entry name" value="CLPTM1"/>
    <property type="match status" value="1"/>
</dbReference>
<dbReference type="STRING" id="1555241.A0A4P9X8F3"/>
<proteinExistence type="inferred from homology"/>
<name>A0A4P9X8F3_9FUNG</name>
<dbReference type="InterPro" id="IPR008429">
    <property type="entry name" value="CLPTM1"/>
</dbReference>
<dbReference type="GO" id="GO:0016020">
    <property type="term" value="C:membrane"/>
    <property type="evidence" value="ECO:0007669"/>
    <property type="project" value="UniProtKB-SubCell"/>
</dbReference>
<comment type="subcellular location">
    <subcellularLocation>
        <location evidence="1">Membrane</location>
        <topology evidence="1">Multi-pass membrane protein</topology>
    </subcellularLocation>
</comment>
<keyword evidence="5 7" id="KW-0472">Membrane</keyword>
<feature type="transmembrane region" description="Helical" evidence="7">
    <location>
        <begin position="389"/>
        <end position="407"/>
    </location>
</feature>
<evidence type="ECO:0000256" key="2">
    <source>
        <dbReference type="ARBA" id="ARBA00009310"/>
    </source>
</evidence>
<dbReference type="Proteomes" id="UP000274922">
    <property type="component" value="Unassembled WGS sequence"/>
</dbReference>
<keyword evidence="3 7" id="KW-0812">Transmembrane</keyword>
<organism evidence="8 9">
    <name type="scientific">Caulochytrium protostelioides</name>
    <dbReference type="NCBI Taxonomy" id="1555241"/>
    <lineage>
        <taxon>Eukaryota</taxon>
        <taxon>Fungi</taxon>
        <taxon>Fungi incertae sedis</taxon>
        <taxon>Chytridiomycota</taxon>
        <taxon>Chytridiomycota incertae sedis</taxon>
        <taxon>Chytridiomycetes</taxon>
        <taxon>Caulochytriales</taxon>
        <taxon>Caulochytriaceae</taxon>
        <taxon>Caulochytrium</taxon>
    </lineage>
</organism>
<dbReference type="PANTHER" id="PTHR21347:SF0">
    <property type="entry name" value="LIPID SCRAMBLASE CLPTM1L"/>
    <property type="match status" value="1"/>
</dbReference>
<protein>
    <recommendedName>
        <fullName evidence="10">Cleft lip and palate transmembrane 1</fullName>
    </recommendedName>
</protein>
<feature type="transmembrane region" description="Helical" evidence="7">
    <location>
        <begin position="270"/>
        <end position="290"/>
    </location>
</feature>
<dbReference type="AlphaFoldDB" id="A0A4P9X8F3"/>
<evidence type="ECO:0000256" key="3">
    <source>
        <dbReference type="ARBA" id="ARBA00022692"/>
    </source>
</evidence>
<dbReference type="EMBL" id="ML014167">
    <property type="protein sequence ID" value="RKP01574.1"/>
    <property type="molecule type" value="Genomic_DNA"/>
</dbReference>
<feature type="region of interest" description="Disordered" evidence="6">
    <location>
        <begin position="505"/>
        <end position="538"/>
    </location>
</feature>
<evidence type="ECO:0000256" key="6">
    <source>
        <dbReference type="SAM" id="MobiDB-lite"/>
    </source>
</evidence>
<feature type="transmembrane region" description="Helical" evidence="7">
    <location>
        <begin position="413"/>
        <end position="435"/>
    </location>
</feature>
<evidence type="ECO:0000256" key="5">
    <source>
        <dbReference type="ARBA" id="ARBA00023136"/>
    </source>
</evidence>
<dbReference type="OrthoDB" id="378564at2759"/>
<gene>
    <name evidence="8" type="ORF">CXG81DRAFT_11778</name>
</gene>
<reference evidence="9" key="1">
    <citation type="journal article" date="2018" name="Nat. Microbiol.">
        <title>Leveraging single-cell genomics to expand the fungal tree of life.</title>
        <authorList>
            <person name="Ahrendt S.R."/>
            <person name="Quandt C.A."/>
            <person name="Ciobanu D."/>
            <person name="Clum A."/>
            <person name="Salamov A."/>
            <person name="Andreopoulos B."/>
            <person name="Cheng J.F."/>
            <person name="Woyke T."/>
            <person name="Pelin A."/>
            <person name="Henrissat B."/>
            <person name="Reynolds N.K."/>
            <person name="Benny G.L."/>
            <person name="Smith M.E."/>
            <person name="James T.Y."/>
            <person name="Grigoriev I.V."/>
        </authorList>
    </citation>
    <scope>NUCLEOTIDE SEQUENCE [LARGE SCALE GENOMIC DNA]</scope>
    <source>
        <strain evidence="9">ATCC 52028</strain>
    </source>
</reference>
<evidence type="ECO:0008006" key="10">
    <source>
        <dbReference type="Google" id="ProtNLM"/>
    </source>
</evidence>
<keyword evidence="4 7" id="KW-1133">Transmembrane helix</keyword>
<evidence type="ECO:0000313" key="8">
    <source>
        <dbReference type="EMBL" id="RKP01574.1"/>
    </source>
</evidence>
<comment type="similarity">
    <text evidence="2">Belongs to the CLPTM1 family.</text>
</comment>
<evidence type="ECO:0000256" key="7">
    <source>
        <dbReference type="SAM" id="Phobius"/>
    </source>
</evidence>
<evidence type="ECO:0000256" key="4">
    <source>
        <dbReference type="ARBA" id="ARBA00022989"/>
    </source>
</evidence>
<feature type="compositionally biased region" description="Acidic residues" evidence="6">
    <location>
        <begin position="514"/>
        <end position="531"/>
    </location>
</feature>
<evidence type="ECO:0000256" key="1">
    <source>
        <dbReference type="ARBA" id="ARBA00004141"/>
    </source>
</evidence>
<accession>A0A4P9X8F3</accession>
<keyword evidence="9" id="KW-1185">Reference proteome</keyword>